<gene>
    <name evidence="3" type="ORF">A3864_21695</name>
</gene>
<dbReference type="RefSeq" id="WP_113766000.1">
    <property type="nucleotide sequence ID" value="NZ_LVYK01000058.1"/>
</dbReference>
<protein>
    <recommendedName>
        <fullName evidence="5">Spore coat protein</fullName>
    </recommendedName>
</protein>
<name>A0AAX1Q4Y7_9BACI</name>
<evidence type="ECO:0000313" key="3">
    <source>
        <dbReference type="EMBL" id="RAS72759.1"/>
    </source>
</evidence>
<dbReference type="Proteomes" id="UP000250174">
    <property type="component" value="Unassembled WGS sequence"/>
</dbReference>
<organism evidence="3 4">
    <name type="scientific">Priestia endophytica</name>
    <dbReference type="NCBI Taxonomy" id="135735"/>
    <lineage>
        <taxon>Bacteria</taxon>
        <taxon>Bacillati</taxon>
        <taxon>Bacillota</taxon>
        <taxon>Bacilli</taxon>
        <taxon>Bacillales</taxon>
        <taxon>Bacillaceae</taxon>
        <taxon>Priestia</taxon>
    </lineage>
</organism>
<feature type="compositionally biased region" description="Basic and acidic residues" evidence="2">
    <location>
        <begin position="89"/>
        <end position="104"/>
    </location>
</feature>
<proteinExistence type="predicted"/>
<evidence type="ECO:0000313" key="4">
    <source>
        <dbReference type="Proteomes" id="UP000250174"/>
    </source>
</evidence>
<reference evidence="3 4" key="1">
    <citation type="submission" date="2016-03" db="EMBL/GenBank/DDBJ databases">
        <title>Comparison of Bacillus endophyticus and B. anthracis characteristics using whole genome sequence analysis and microbiological techniques.</title>
        <authorList>
            <person name="Lekota K.E."/>
            <person name="Mafofo J."/>
            <person name="Rees J."/>
            <person name="Muchadeyi F.C."/>
            <person name="Madoroba E."/>
            <person name="Van Heerden H."/>
        </authorList>
    </citation>
    <scope>NUCLEOTIDE SEQUENCE [LARGE SCALE GENOMIC DNA]</scope>
    <source>
        <strain evidence="3 4">3631_10C</strain>
    </source>
</reference>
<feature type="region of interest" description="Disordered" evidence="2">
    <location>
        <begin position="60"/>
        <end position="104"/>
    </location>
</feature>
<evidence type="ECO:0000256" key="2">
    <source>
        <dbReference type="SAM" id="MobiDB-lite"/>
    </source>
</evidence>
<keyword evidence="1" id="KW-0175">Coiled coil</keyword>
<evidence type="ECO:0000256" key="1">
    <source>
        <dbReference type="SAM" id="Coils"/>
    </source>
</evidence>
<evidence type="ECO:0008006" key="5">
    <source>
        <dbReference type="Google" id="ProtNLM"/>
    </source>
</evidence>
<dbReference type="EMBL" id="LVYK01000058">
    <property type="protein sequence ID" value="RAS72759.1"/>
    <property type="molecule type" value="Genomic_DNA"/>
</dbReference>
<comment type="caution">
    <text evidence="3">The sequence shown here is derived from an EMBL/GenBank/DDBJ whole genome shotgun (WGS) entry which is preliminary data.</text>
</comment>
<sequence>MGEKNREKLNALSSNLLGIYVSDLFKKQKLKEIPEEKKEQLRALVKDLKEQTDAFLEDMNTTKTVDNKKKTNSATGSTESPLQSIMKKRREEKAKKTQEDTNPE</sequence>
<dbReference type="AlphaFoldDB" id="A0AAX1Q4Y7"/>
<feature type="coiled-coil region" evidence="1">
    <location>
        <begin position="31"/>
        <end position="58"/>
    </location>
</feature>
<accession>A0AAX1Q4Y7</accession>
<feature type="compositionally biased region" description="Polar residues" evidence="2">
    <location>
        <begin position="73"/>
        <end position="83"/>
    </location>
</feature>